<dbReference type="GO" id="GO:0005794">
    <property type="term" value="C:Golgi apparatus"/>
    <property type="evidence" value="ECO:0007669"/>
    <property type="project" value="UniProtKB-SubCell"/>
</dbReference>
<evidence type="ECO:0000313" key="11">
    <source>
        <dbReference type="EMBL" id="KAJ3056523.1"/>
    </source>
</evidence>
<feature type="coiled-coil region" evidence="9">
    <location>
        <begin position="41"/>
        <end position="75"/>
    </location>
</feature>
<organism evidence="11 12">
    <name type="scientific">Rhizophlyctis rosea</name>
    <dbReference type="NCBI Taxonomy" id="64517"/>
    <lineage>
        <taxon>Eukaryota</taxon>
        <taxon>Fungi</taxon>
        <taxon>Fungi incertae sedis</taxon>
        <taxon>Chytridiomycota</taxon>
        <taxon>Chytridiomycota incertae sedis</taxon>
        <taxon>Chytridiomycetes</taxon>
        <taxon>Rhizophlyctidales</taxon>
        <taxon>Rhizophlyctidaceae</taxon>
        <taxon>Rhizophlyctis</taxon>
    </lineage>
</organism>
<dbReference type="Pfam" id="PF09177">
    <property type="entry name" value="STX6_10_61_N"/>
    <property type="match status" value="1"/>
</dbReference>
<name>A0AAD5SKR1_9FUNG</name>
<proteinExistence type="inferred from homology"/>
<keyword evidence="4" id="KW-0653">Protein transport</keyword>
<dbReference type="SUPFAM" id="SSF47661">
    <property type="entry name" value="t-snare proteins"/>
    <property type="match status" value="1"/>
</dbReference>
<keyword evidence="3" id="KW-0812">Transmembrane</keyword>
<dbReference type="GO" id="GO:0015031">
    <property type="term" value="P:protein transport"/>
    <property type="evidence" value="ECO:0007669"/>
    <property type="project" value="UniProtKB-KW"/>
</dbReference>
<accession>A0AAD5SKR1</accession>
<keyword evidence="6" id="KW-0333">Golgi apparatus</keyword>
<dbReference type="Gene3D" id="1.20.5.110">
    <property type="match status" value="1"/>
</dbReference>
<keyword evidence="7" id="KW-0472">Membrane</keyword>
<feature type="domain" description="T-SNARE coiled-coil homology" evidence="10">
    <location>
        <begin position="139"/>
        <end position="175"/>
    </location>
</feature>
<reference evidence="11" key="1">
    <citation type="submission" date="2020-05" db="EMBL/GenBank/DDBJ databases">
        <title>Phylogenomic resolution of chytrid fungi.</title>
        <authorList>
            <person name="Stajich J.E."/>
            <person name="Amses K."/>
            <person name="Simmons R."/>
            <person name="Seto K."/>
            <person name="Myers J."/>
            <person name="Bonds A."/>
            <person name="Quandt C.A."/>
            <person name="Barry K."/>
            <person name="Liu P."/>
            <person name="Grigoriev I."/>
            <person name="Longcore J.E."/>
            <person name="James T.Y."/>
        </authorList>
    </citation>
    <scope>NUCLEOTIDE SEQUENCE</scope>
    <source>
        <strain evidence="11">JEL0318</strain>
    </source>
</reference>
<keyword evidence="12" id="KW-1185">Reference proteome</keyword>
<dbReference type="PROSITE" id="PS50192">
    <property type="entry name" value="T_SNARE"/>
    <property type="match status" value="1"/>
</dbReference>
<evidence type="ECO:0000256" key="5">
    <source>
        <dbReference type="ARBA" id="ARBA00022989"/>
    </source>
</evidence>
<evidence type="ECO:0000256" key="2">
    <source>
        <dbReference type="ARBA" id="ARBA00022448"/>
    </source>
</evidence>
<dbReference type="InterPro" id="IPR015260">
    <property type="entry name" value="Syntaxin-6/10/61_N"/>
</dbReference>
<evidence type="ECO:0000256" key="7">
    <source>
        <dbReference type="ARBA" id="ARBA00023136"/>
    </source>
</evidence>
<gene>
    <name evidence="11" type="primary">STX6</name>
    <name evidence="11" type="ORF">HK097_006430</name>
</gene>
<dbReference type="CDD" id="cd21443">
    <property type="entry name" value="SNARE_NTD_STX6_STX10"/>
    <property type="match status" value="1"/>
</dbReference>
<evidence type="ECO:0000313" key="12">
    <source>
        <dbReference type="Proteomes" id="UP001212841"/>
    </source>
</evidence>
<comment type="caution">
    <text evidence="11">The sequence shown here is derived from an EMBL/GenBank/DDBJ whole genome shotgun (WGS) entry which is preliminary data.</text>
</comment>
<dbReference type="InterPro" id="IPR000727">
    <property type="entry name" value="T_SNARE_dom"/>
</dbReference>
<dbReference type="EMBL" id="JADGJD010000030">
    <property type="protein sequence ID" value="KAJ3056523.1"/>
    <property type="molecule type" value="Genomic_DNA"/>
</dbReference>
<sequence length="175" mass="20263">MAEDPYFALKDEVQTNVSNSQKLFQNWQASLNDPNTSSSAVDAFQRDTDALKEALLDIEEDLKALEETIAIVEVNPAKFRLDVREIGQRKEFIAKTRRQVQALFKPAKTVQTTDRYGRTEDEYRQSNTKFIEREQQQQQMLMRQQDEQLDDVYDTVVGLKDIAHVMGNELEDQTS</sequence>
<dbReference type="InterPro" id="IPR010989">
    <property type="entry name" value="SNARE"/>
</dbReference>
<dbReference type="GO" id="GO:0048193">
    <property type="term" value="P:Golgi vesicle transport"/>
    <property type="evidence" value="ECO:0007669"/>
    <property type="project" value="InterPro"/>
</dbReference>
<comment type="similarity">
    <text evidence="1">Belongs to the syntaxin family.</text>
</comment>
<dbReference type="Gene3D" id="1.20.58.90">
    <property type="match status" value="1"/>
</dbReference>
<evidence type="ECO:0000256" key="3">
    <source>
        <dbReference type="ARBA" id="ARBA00022692"/>
    </source>
</evidence>
<evidence type="ECO:0000256" key="6">
    <source>
        <dbReference type="ARBA" id="ARBA00023034"/>
    </source>
</evidence>
<evidence type="ECO:0000256" key="9">
    <source>
        <dbReference type="SAM" id="Coils"/>
    </source>
</evidence>
<dbReference type="AlphaFoldDB" id="A0AAD5SKR1"/>
<dbReference type="FunFam" id="1.20.58.90:FF:000004">
    <property type="entry name" value="Syntaxin 10"/>
    <property type="match status" value="1"/>
</dbReference>
<keyword evidence="5" id="KW-1133">Transmembrane helix</keyword>
<evidence type="ECO:0000256" key="1">
    <source>
        <dbReference type="ARBA" id="ARBA00009063"/>
    </source>
</evidence>
<dbReference type="SUPFAM" id="SSF58038">
    <property type="entry name" value="SNARE fusion complex"/>
    <property type="match status" value="1"/>
</dbReference>
<keyword evidence="9" id="KW-0175">Coiled coil</keyword>
<protein>
    <submittedName>
        <fullName evidence="11">Syntaxin-6</fullName>
    </submittedName>
</protein>
<evidence type="ECO:0000256" key="4">
    <source>
        <dbReference type="ARBA" id="ARBA00022927"/>
    </source>
</evidence>
<keyword evidence="2" id="KW-0813">Transport</keyword>
<comment type="subcellular location">
    <subcellularLocation>
        <location evidence="8">Golgi apparatus</location>
        <location evidence="8">trans-Golgi network membrane</location>
        <topology evidence="8">Single-pass type IV membrane protein</topology>
    </subcellularLocation>
</comment>
<evidence type="ECO:0000259" key="10">
    <source>
        <dbReference type="PROSITE" id="PS50192"/>
    </source>
</evidence>
<dbReference type="GO" id="GO:0016020">
    <property type="term" value="C:membrane"/>
    <property type="evidence" value="ECO:0007669"/>
    <property type="project" value="InterPro"/>
</dbReference>
<evidence type="ECO:0000256" key="8">
    <source>
        <dbReference type="ARBA" id="ARBA00037801"/>
    </source>
</evidence>
<dbReference type="Proteomes" id="UP001212841">
    <property type="component" value="Unassembled WGS sequence"/>
</dbReference>